<dbReference type="Proteomes" id="UP000252585">
    <property type="component" value="Unassembled WGS sequence"/>
</dbReference>
<keyword evidence="1" id="KW-1133">Transmembrane helix</keyword>
<name>A0A368XQB4_9BACI</name>
<dbReference type="AlphaFoldDB" id="A0A368XQB4"/>
<keyword evidence="3" id="KW-1185">Reference proteome</keyword>
<protein>
    <submittedName>
        <fullName evidence="2">Uncharacterized protein</fullName>
    </submittedName>
</protein>
<gene>
    <name evidence="2" type="ORF">DFR57_107117</name>
</gene>
<reference evidence="2 3" key="1">
    <citation type="submission" date="2018-07" db="EMBL/GenBank/DDBJ databases">
        <title>Genomic Encyclopedia of Type Strains, Phase IV (KMG-IV): sequencing the most valuable type-strain genomes for metagenomic binning, comparative biology and taxonomic classification.</title>
        <authorList>
            <person name="Goeker M."/>
        </authorList>
    </citation>
    <scope>NUCLEOTIDE SEQUENCE [LARGE SCALE GENOMIC DNA]</scope>
    <source>
        <strain evidence="2 3">DSM 27696</strain>
    </source>
</reference>
<accession>A0A368XQB4</accession>
<evidence type="ECO:0000313" key="2">
    <source>
        <dbReference type="EMBL" id="RCW69729.1"/>
    </source>
</evidence>
<proteinExistence type="predicted"/>
<dbReference type="InterPro" id="IPR058887">
    <property type="entry name" value="YuzI-like"/>
</dbReference>
<sequence>MFILLFFLIGFGFAVSGGVSMIIYLNVIPAGLSFQDYMQLPQAKGALIFFMLGIITMGFSLNKLTRIFVK</sequence>
<keyword evidence="1" id="KW-0472">Membrane</keyword>
<organism evidence="2 3">
    <name type="scientific">Saliterribacillus persicus</name>
    <dbReference type="NCBI Taxonomy" id="930114"/>
    <lineage>
        <taxon>Bacteria</taxon>
        <taxon>Bacillati</taxon>
        <taxon>Bacillota</taxon>
        <taxon>Bacilli</taxon>
        <taxon>Bacillales</taxon>
        <taxon>Bacillaceae</taxon>
        <taxon>Saliterribacillus</taxon>
    </lineage>
</organism>
<dbReference type="Pfam" id="PF26135">
    <property type="entry name" value="YuzI"/>
    <property type="match status" value="1"/>
</dbReference>
<dbReference type="EMBL" id="QPJJ01000007">
    <property type="protein sequence ID" value="RCW69729.1"/>
    <property type="molecule type" value="Genomic_DNA"/>
</dbReference>
<dbReference type="OrthoDB" id="2972455at2"/>
<feature type="transmembrane region" description="Helical" evidence="1">
    <location>
        <begin position="45"/>
        <end position="64"/>
    </location>
</feature>
<comment type="caution">
    <text evidence="2">The sequence shown here is derived from an EMBL/GenBank/DDBJ whole genome shotgun (WGS) entry which is preliminary data.</text>
</comment>
<evidence type="ECO:0000313" key="3">
    <source>
        <dbReference type="Proteomes" id="UP000252585"/>
    </source>
</evidence>
<dbReference type="RefSeq" id="WP_114352950.1">
    <property type="nucleotide sequence ID" value="NZ_QPJJ01000007.1"/>
</dbReference>
<keyword evidence="1" id="KW-0812">Transmembrane</keyword>
<evidence type="ECO:0000256" key="1">
    <source>
        <dbReference type="SAM" id="Phobius"/>
    </source>
</evidence>